<reference evidence="8 9" key="1">
    <citation type="submission" date="2019-10" db="EMBL/GenBank/DDBJ databases">
        <title>Georgenia wutianyii sp. nov. and Georgenia yuyongxinii sp. nov. isolated from plateau pika (Ochotona curzoniae) in the Qinghai-Tibet plateau of China.</title>
        <authorList>
            <person name="Tian Z."/>
        </authorList>
    </citation>
    <scope>NUCLEOTIDE SEQUENCE [LARGE SCALE GENOMIC DNA]</scope>
    <source>
        <strain evidence="8 9">JCM 15130</strain>
    </source>
</reference>
<feature type="transmembrane region" description="Helical" evidence="7">
    <location>
        <begin position="195"/>
        <end position="214"/>
    </location>
</feature>
<keyword evidence="9" id="KW-1185">Reference proteome</keyword>
<comment type="subcellular location">
    <subcellularLocation>
        <location evidence="1">Membrane</location>
        <topology evidence="1">Multi-pass membrane protein</topology>
    </subcellularLocation>
</comment>
<feature type="transmembrane region" description="Helical" evidence="7">
    <location>
        <begin position="300"/>
        <end position="321"/>
    </location>
</feature>
<comment type="similarity">
    <text evidence="2">Belongs to the TerC family.</text>
</comment>
<dbReference type="InterPro" id="IPR022369">
    <property type="entry name" value="Integral_membrane_TerC_rswitch"/>
</dbReference>
<dbReference type="Proteomes" id="UP000429644">
    <property type="component" value="Unassembled WGS sequence"/>
</dbReference>
<dbReference type="EMBL" id="WHPD01003369">
    <property type="protein sequence ID" value="MPV90104.1"/>
    <property type="molecule type" value="Genomic_DNA"/>
</dbReference>
<feature type="transmembrane region" description="Helical" evidence="7">
    <location>
        <begin position="72"/>
        <end position="91"/>
    </location>
</feature>
<dbReference type="OrthoDB" id="5242957at2"/>
<dbReference type="Pfam" id="PF03741">
    <property type="entry name" value="TerC"/>
    <property type="match status" value="1"/>
</dbReference>
<feature type="region of interest" description="Disordered" evidence="6">
    <location>
        <begin position="340"/>
        <end position="422"/>
    </location>
</feature>
<proteinExistence type="inferred from homology"/>
<feature type="transmembrane region" description="Helical" evidence="7">
    <location>
        <begin position="131"/>
        <end position="148"/>
    </location>
</feature>
<accession>A0A7J9V2D0</accession>
<protein>
    <submittedName>
        <fullName evidence="8">TerC/Alx family metal homeostasis membrane protein</fullName>
    </submittedName>
</protein>
<feature type="transmembrane region" description="Helical" evidence="7">
    <location>
        <begin position="6"/>
        <end position="27"/>
    </location>
</feature>
<dbReference type="NCBIfam" id="TIGR03718">
    <property type="entry name" value="R_switched_Alx"/>
    <property type="match status" value="1"/>
</dbReference>
<feature type="transmembrane region" description="Helical" evidence="7">
    <location>
        <begin position="39"/>
        <end position="60"/>
    </location>
</feature>
<organism evidence="8 9">
    <name type="scientific">Georgenia ruanii</name>
    <dbReference type="NCBI Taxonomy" id="348442"/>
    <lineage>
        <taxon>Bacteria</taxon>
        <taxon>Bacillati</taxon>
        <taxon>Actinomycetota</taxon>
        <taxon>Actinomycetes</taxon>
        <taxon>Micrococcales</taxon>
        <taxon>Bogoriellaceae</taxon>
        <taxon>Georgenia</taxon>
    </lineage>
</organism>
<evidence type="ECO:0000256" key="1">
    <source>
        <dbReference type="ARBA" id="ARBA00004141"/>
    </source>
</evidence>
<dbReference type="InterPro" id="IPR005496">
    <property type="entry name" value="Integral_membrane_TerC"/>
</dbReference>
<feature type="compositionally biased region" description="Low complexity" evidence="6">
    <location>
        <begin position="359"/>
        <end position="381"/>
    </location>
</feature>
<sequence length="422" mass="45635">MDVHALGWAGLGLVVVILITIDILGHVRTPHAPSMREAARWTAFYVSLAVVFGLILWGIYGAQYAGEYFAGYITEYSLSVDNLFVFIIIIGAFRVPREFQQKVLLSGIIIALVLRLIFILVGAAVIQNFSWVFYLFGAFLLYTAYSQAREGSGGPSEEEEGYHENAVVRMIRRIMPVSEGFVGDKMLHRAHGKTFITPLLICIFALGTADLMFAVDSIPAVFGLTKEPYIVFAANAFALLGLRQLYFLIDGLLDRLVYLHYGLAAILGFIGVKLVIHALHENELPFVNGGEHWDVVPEPTILVSLAWIVGVLTITVLTSLAKNRKDARIAAAERSVAEARAAHERHVIPEAPADRRPAGDAAPAAASSPDTTVETPAATETPVDEGTSAREWARPRGGGPGAGPARGGGPGADPARGQRRAR</sequence>
<feature type="compositionally biased region" description="Gly residues" evidence="6">
    <location>
        <begin position="396"/>
        <end position="411"/>
    </location>
</feature>
<gene>
    <name evidence="8" type="ORF">GB882_15620</name>
</gene>
<feature type="transmembrane region" description="Helical" evidence="7">
    <location>
        <begin position="229"/>
        <end position="249"/>
    </location>
</feature>
<dbReference type="PANTHER" id="PTHR30238:SF0">
    <property type="entry name" value="THYLAKOID MEMBRANE PROTEIN TERC, CHLOROPLASTIC"/>
    <property type="match status" value="1"/>
</dbReference>
<dbReference type="AlphaFoldDB" id="A0A7J9V2D0"/>
<evidence type="ECO:0000313" key="9">
    <source>
        <dbReference type="Proteomes" id="UP000429644"/>
    </source>
</evidence>
<keyword evidence="5 7" id="KW-0472">Membrane</keyword>
<keyword evidence="4 7" id="KW-1133">Transmembrane helix</keyword>
<feature type="transmembrane region" description="Helical" evidence="7">
    <location>
        <begin position="103"/>
        <end position="125"/>
    </location>
</feature>
<evidence type="ECO:0000313" key="8">
    <source>
        <dbReference type="EMBL" id="MPV90104.1"/>
    </source>
</evidence>
<dbReference type="PANTHER" id="PTHR30238">
    <property type="entry name" value="MEMBRANE BOUND PREDICTED REDOX MODULATOR"/>
    <property type="match status" value="1"/>
</dbReference>
<evidence type="ECO:0000256" key="3">
    <source>
        <dbReference type="ARBA" id="ARBA00022692"/>
    </source>
</evidence>
<feature type="transmembrane region" description="Helical" evidence="7">
    <location>
        <begin position="256"/>
        <end position="280"/>
    </location>
</feature>
<keyword evidence="3 7" id="KW-0812">Transmembrane</keyword>
<evidence type="ECO:0000256" key="7">
    <source>
        <dbReference type="SAM" id="Phobius"/>
    </source>
</evidence>
<evidence type="ECO:0000256" key="6">
    <source>
        <dbReference type="SAM" id="MobiDB-lite"/>
    </source>
</evidence>
<name>A0A7J9V2D0_9MICO</name>
<dbReference type="RefSeq" id="WP_152232879.1">
    <property type="nucleotide sequence ID" value="NZ_BAAAOT010000023.1"/>
</dbReference>
<evidence type="ECO:0000256" key="2">
    <source>
        <dbReference type="ARBA" id="ARBA00007511"/>
    </source>
</evidence>
<evidence type="ECO:0000256" key="5">
    <source>
        <dbReference type="ARBA" id="ARBA00023136"/>
    </source>
</evidence>
<evidence type="ECO:0000256" key="4">
    <source>
        <dbReference type="ARBA" id="ARBA00022989"/>
    </source>
</evidence>
<feature type="compositionally biased region" description="Basic and acidic residues" evidence="6">
    <location>
        <begin position="340"/>
        <end position="358"/>
    </location>
</feature>
<comment type="caution">
    <text evidence="8">The sequence shown here is derived from an EMBL/GenBank/DDBJ whole genome shotgun (WGS) entry which is preliminary data.</text>
</comment>
<dbReference type="GO" id="GO:0016020">
    <property type="term" value="C:membrane"/>
    <property type="evidence" value="ECO:0007669"/>
    <property type="project" value="UniProtKB-SubCell"/>
</dbReference>